<dbReference type="AlphaFoldDB" id="A0A926F2J6"/>
<dbReference type="PANTHER" id="PTHR11575:SF24">
    <property type="entry name" value="5'-NUCLEOTIDASE"/>
    <property type="match status" value="1"/>
</dbReference>
<dbReference type="PANTHER" id="PTHR11575">
    <property type="entry name" value="5'-NUCLEOTIDASE-RELATED"/>
    <property type="match status" value="1"/>
</dbReference>
<dbReference type="PROSITE" id="PS51257">
    <property type="entry name" value="PROKAR_LIPOPROTEIN"/>
    <property type="match status" value="1"/>
</dbReference>
<dbReference type="InterPro" id="IPR008334">
    <property type="entry name" value="5'-Nucleotdase_C"/>
</dbReference>
<dbReference type="Pfam" id="PF02872">
    <property type="entry name" value="5_nucleotid_C"/>
    <property type="match status" value="1"/>
</dbReference>
<evidence type="ECO:0000313" key="3">
    <source>
        <dbReference type="Proteomes" id="UP000651085"/>
    </source>
</evidence>
<protein>
    <submittedName>
        <fullName evidence="2">5'-nucleotidase C-terminal domain-containing protein</fullName>
    </submittedName>
</protein>
<dbReference type="InterPro" id="IPR006179">
    <property type="entry name" value="5_nucleotidase/apyrase"/>
</dbReference>
<proteinExistence type="predicted"/>
<reference evidence="2" key="1">
    <citation type="submission" date="2020-08" db="EMBL/GenBank/DDBJ databases">
        <title>Genome public.</title>
        <authorList>
            <person name="Liu C."/>
            <person name="Sun Q."/>
        </authorList>
    </citation>
    <scope>NUCLEOTIDE SEQUENCE</scope>
    <source>
        <strain evidence="2">N12</strain>
    </source>
</reference>
<dbReference type="GO" id="GO:0016787">
    <property type="term" value="F:hydrolase activity"/>
    <property type="evidence" value="ECO:0007669"/>
    <property type="project" value="InterPro"/>
</dbReference>
<gene>
    <name evidence="2" type="ORF">H8744_02910</name>
</gene>
<sequence>MKQTYAKLFSGVTLAVLLTLSSCQSPYKLTKIEGSMIIIDSVWDAQPDADALALLAPYKAAVDSMMYRVVGVSEMTMKVGAPESLLSNLVADVLRGAAAQTLGKPADMGLVNMGGLRNILSEGEITCGNIYEILPFENSLCVLTVKGSILKELFAAIAARKGEGVSGVYLEITSDGKLLNGTVGGKEIKDEDLYTVATIDYLADGNDGMKPLVQAEKRICPEEATLRGLFMDYVEQQTKAGKKITSSMEGRITIK</sequence>
<dbReference type="Proteomes" id="UP000651085">
    <property type="component" value="Unassembled WGS sequence"/>
</dbReference>
<dbReference type="PRINTS" id="PR01607">
    <property type="entry name" value="APYRASEFAMLY"/>
</dbReference>
<keyword evidence="3" id="KW-1185">Reference proteome</keyword>
<accession>A0A926F2J6</accession>
<evidence type="ECO:0000313" key="2">
    <source>
        <dbReference type="EMBL" id="MBC8592206.1"/>
    </source>
</evidence>
<name>A0A926F2J6_9BACT</name>
<organism evidence="2 3">
    <name type="scientific">Jilunia laotingensis</name>
    <dbReference type="NCBI Taxonomy" id="2763675"/>
    <lineage>
        <taxon>Bacteria</taxon>
        <taxon>Pseudomonadati</taxon>
        <taxon>Bacteroidota</taxon>
        <taxon>Bacteroidia</taxon>
        <taxon>Bacteroidales</taxon>
        <taxon>Bacteroidaceae</taxon>
        <taxon>Jilunia</taxon>
    </lineage>
</organism>
<dbReference type="Gene3D" id="3.90.780.10">
    <property type="entry name" value="5'-Nucleotidase, C-terminal domain"/>
    <property type="match status" value="1"/>
</dbReference>
<dbReference type="GO" id="GO:0009166">
    <property type="term" value="P:nucleotide catabolic process"/>
    <property type="evidence" value="ECO:0007669"/>
    <property type="project" value="InterPro"/>
</dbReference>
<dbReference type="SUPFAM" id="SSF55816">
    <property type="entry name" value="5'-nucleotidase (syn. UDP-sugar hydrolase), C-terminal domain"/>
    <property type="match status" value="1"/>
</dbReference>
<dbReference type="RefSeq" id="WP_262433421.1">
    <property type="nucleotide sequence ID" value="NZ_JACRTF010000001.1"/>
</dbReference>
<comment type="caution">
    <text evidence="2">The sequence shown here is derived from an EMBL/GenBank/DDBJ whole genome shotgun (WGS) entry which is preliminary data.</text>
</comment>
<dbReference type="EMBL" id="JACRTF010000001">
    <property type="protein sequence ID" value="MBC8592206.1"/>
    <property type="molecule type" value="Genomic_DNA"/>
</dbReference>
<evidence type="ECO:0000259" key="1">
    <source>
        <dbReference type="Pfam" id="PF02872"/>
    </source>
</evidence>
<dbReference type="InterPro" id="IPR036907">
    <property type="entry name" value="5'-Nucleotdase_C_sf"/>
</dbReference>
<feature type="domain" description="5'-Nucleotidase C-terminal" evidence="1">
    <location>
        <begin position="80"/>
        <end position="210"/>
    </location>
</feature>